<dbReference type="STRING" id="1423735.FC15_GL000486"/>
<dbReference type="GO" id="GO:0019698">
    <property type="term" value="P:D-galacturonate catabolic process"/>
    <property type="evidence" value="ECO:0007669"/>
    <property type="project" value="TreeGrafter"/>
</dbReference>
<organism evidence="8 9">
    <name type="scientific">Lapidilactobacillus concavus DSM 17758</name>
    <dbReference type="NCBI Taxonomy" id="1423735"/>
    <lineage>
        <taxon>Bacteria</taxon>
        <taxon>Bacillati</taxon>
        <taxon>Bacillota</taxon>
        <taxon>Bacilli</taxon>
        <taxon>Lactobacillales</taxon>
        <taxon>Lactobacillaceae</taxon>
        <taxon>Lapidilactobacillus</taxon>
    </lineage>
</organism>
<comment type="pathway">
    <text evidence="2 7">Carbohydrate metabolism; pentose and glucuronate interconversion.</text>
</comment>
<evidence type="ECO:0000256" key="2">
    <source>
        <dbReference type="ARBA" id="ARBA00004892"/>
    </source>
</evidence>
<evidence type="ECO:0000256" key="4">
    <source>
        <dbReference type="ARBA" id="ARBA00012546"/>
    </source>
</evidence>
<dbReference type="InterPro" id="IPR032466">
    <property type="entry name" value="Metal_Hydrolase"/>
</dbReference>
<reference evidence="8 9" key="1">
    <citation type="journal article" date="2015" name="Genome Announc.">
        <title>Expanding the biotechnology potential of lactobacilli through comparative genomics of 213 strains and associated genera.</title>
        <authorList>
            <person name="Sun Z."/>
            <person name="Harris H.M."/>
            <person name="McCann A."/>
            <person name="Guo C."/>
            <person name="Argimon S."/>
            <person name="Zhang W."/>
            <person name="Yang X."/>
            <person name="Jeffery I.B."/>
            <person name="Cooney J.C."/>
            <person name="Kagawa T.F."/>
            <person name="Liu W."/>
            <person name="Song Y."/>
            <person name="Salvetti E."/>
            <person name="Wrobel A."/>
            <person name="Rasinkangas P."/>
            <person name="Parkhill J."/>
            <person name="Rea M.C."/>
            <person name="O'Sullivan O."/>
            <person name="Ritari J."/>
            <person name="Douillard F.P."/>
            <person name="Paul Ross R."/>
            <person name="Yang R."/>
            <person name="Briner A.E."/>
            <person name="Felis G.E."/>
            <person name="de Vos W.M."/>
            <person name="Barrangou R."/>
            <person name="Klaenhammer T.R."/>
            <person name="Caufield P.W."/>
            <person name="Cui Y."/>
            <person name="Zhang H."/>
            <person name="O'Toole P.W."/>
        </authorList>
    </citation>
    <scope>NUCLEOTIDE SEQUENCE [LARGE SCALE GENOMIC DNA]</scope>
    <source>
        <strain evidence="8 9">DSM 17758</strain>
    </source>
</reference>
<dbReference type="NCBIfam" id="NF002794">
    <property type="entry name" value="PRK02925.1"/>
    <property type="match status" value="1"/>
</dbReference>
<accession>A0A0R1W800</accession>
<dbReference type="EC" id="5.3.1.12" evidence="4 7"/>
<sequence>MILVLFSYNCLLYLAELINDRLPLVYLKIAQSRGINMSFLDDNFLLTTQPARYLFHHYAKEMPIIDFHCHLNPEEIYNNKKFTNITKLWLNEGTYGDHYKWRLMRANGISERFITGNGNDYEKFLAWAETIQKAQGNPLFEWTHLELQRFFGINDLLTTETAPDIWNKVNKLLQTDRFSTRSLIRNANVKVVCTTDDPASDLHYHKLLRIDERINGFKTLPAMRPDNLMNIKSNTFGKYIQNFSEVSGINIHSFNDLILALHQRFEYFSDIGCKLSDHSLGTFVFVKSTKQELDIILEKGIHNESLTSIECYQYITALIEALMKLNNDFGWTMQFHLNAARNLNHPMFNKIGADTGFDSMGSQPDIVIQMQRLYYEMADQNIIPKSIFYSLNPNDWLSLTTMMQSFQGNGIQRLQLGAAWWFNDTKEGITKQLETFAEQSLLSNFVGMLTDSRSFLSYPRHEYFRRVLCDYYGNLIVSGRVPDDLTGIGKIVQDISYNNAYNYFGFFK</sequence>
<evidence type="ECO:0000256" key="7">
    <source>
        <dbReference type="HAMAP-Rule" id="MF_00675"/>
    </source>
</evidence>
<dbReference type="Proteomes" id="UP000051315">
    <property type="component" value="Unassembled WGS sequence"/>
</dbReference>
<dbReference type="Gene3D" id="3.20.20.140">
    <property type="entry name" value="Metal-dependent hydrolases"/>
    <property type="match status" value="1"/>
</dbReference>
<comment type="catalytic activity">
    <reaction evidence="7">
        <text>aldehydo-D-galacturonate = keto-D-tagaturonate</text>
        <dbReference type="Rhea" id="RHEA:27702"/>
        <dbReference type="ChEBI" id="CHEBI:12952"/>
        <dbReference type="ChEBI" id="CHEBI:17886"/>
    </reaction>
</comment>
<name>A0A0R1W800_9LACO</name>
<evidence type="ECO:0000313" key="9">
    <source>
        <dbReference type="Proteomes" id="UP000051315"/>
    </source>
</evidence>
<evidence type="ECO:0000256" key="1">
    <source>
        <dbReference type="ARBA" id="ARBA00001165"/>
    </source>
</evidence>
<comment type="catalytic activity">
    <reaction evidence="1 7">
        <text>D-glucuronate = D-fructuronate</text>
        <dbReference type="Rhea" id="RHEA:13049"/>
        <dbReference type="ChEBI" id="CHEBI:58720"/>
        <dbReference type="ChEBI" id="CHEBI:59863"/>
        <dbReference type="EC" id="5.3.1.12"/>
    </reaction>
</comment>
<dbReference type="AlphaFoldDB" id="A0A0R1W800"/>
<keyword evidence="6 7" id="KW-0413">Isomerase</keyword>
<dbReference type="PANTHER" id="PTHR30068">
    <property type="entry name" value="URONATE ISOMERASE"/>
    <property type="match status" value="1"/>
</dbReference>
<dbReference type="Pfam" id="PF02614">
    <property type="entry name" value="UxaC"/>
    <property type="match status" value="1"/>
</dbReference>
<dbReference type="PANTHER" id="PTHR30068:SF4">
    <property type="entry name" value="URONATE ISOMERASE"/>
    <property type="match status" value="1"/>
</dbReference>
<evidence type="ECO:0000313" key="8">
    <source>
        <dbReference type="EMBL" id="KRM13866.1"/>
    </source>
</evidence>
<dbReference type="GO" id="GO:0008880">
    <property type="term" value="F:glucuronate isomerase activity"/>
    <property type="evidence" value="ECO:0007669"/>
    <property type="project" value="UniProtKB-UniRule"/>
</dbReference>
<dbReference type="HAMAP" id="MF_00675">
    <property type="entry name" value="UxaC"/>
    <property type="match status" value="1"/>
</dbReference>
<dbReference type="PATRIC" id="fig|1423735.3.peg.507"/>
<dbReference type="UniPathway" id="UPA00246"/>
<dbReference type="GO" id="GO:0042840">
    <property type="term" value="P:D-glucuronate catabolic process"/>
    <property type="evidence" value="ECO:0007669"/>
    <property type="project" value="TreeGrafter"/>
</dbReference>
<dbReference type="SUPFAM" id="SSF51556">
    <property type="entry name" value="Metallo-dependent hydrolases"/>
    <property type="match status" value="1"/>
</dbReference>
<comment type="similarity">
    <text evidence="3 7">Belongs to the metallo-dependent hydrolases superfamily. Uronate isomerase family.</text>
</comment>
<dbReference type="EMBL" id="AZFX01000002">
    <property type="protein sequence ID" value="KRM13866.1"/>
    <property type="molecule type" value="Genomic_DNA"/>
</dbReference>
<comment type="caution">
    <text evidence="8">The sequence shown here is derived from an EMBL/GenBank/DDBJ whole genome shotgun (WGS) entry which is preliminary data.</text>
</comment>
<dbReference type="InterPro" id="IPR003766">
    <property type="entry name" value="Uronate_isomerase"/>
</dbReference>
<keyword evidence="9" id="KW-1185">Reference proteome</keyword>
<evidence type="ECO:0000256" key="3">
    <source>
        <dbReference type="ARBA" id="ARBA00008397"/>
    </source>
</evidence>
<dbReference type="Gene3D" id="1.10.2020.10">
    <property type="entry name" value="uronate isomerase, domain 2, chain A"/>
    <property type="match status" value="1"/>
</dbReference>
<evidence type="ECO:0000256" key="5">
    <source>
        <dbReference type="ARBA" id="ARBA00020555"/>
    </source>
</evidence>
<evidence type="ECO:0000256" key="6">
    <source>
        <dbReference type="ARBA" id="ARBA00023235"/>
    </source>
</evidence>
<proteinExistence type="inferred from homology"/>
<gene>
    <name evidence="7" type="primary">uxaC</name>
    <name evidence="8" type="ORF">FC15_GL000486</name>
</gene>
<protein>
    <recommendedName>
        <fullName evidence="5 7">Uronate isomerase</fullName>
        <ecNumber evidence="4 7">5.3.1.12</ecNumber>
    </recommendedName>
    <alternativeName>
        <fullName evidence="7">Glucuronate isomerase</fullName>
    </alternativeName>
    <alternativeName>
        <fullName evidence="7">Uronic isomerase</fullName>
    </alternativeName>
</protein>